<feature type="region of interest" description="Disordered" evidence="1">
    <location>
        <begin position="202"/>
        <end position="227"/>
    </location>
</feature>
<evidence type="ECO:0000313" key="2">
    <source>
        <dbReference type="EMBL" id="WKD48604.1"/>
    </source>
</evidence>
<name>A0ABY9EAW7_9GAMM</name>
<dbReference type="EMBL" id="CP098023">
    <property type="protein sequence ID" value="WKD48604.1"/>
    <property type="molecule type" value="Genomic_DNA"/>
</dbReference>
<proteinExistence type="predicted"/>
<organism evidence="2 3">
    <name type="scientific">Microbulbifer spongiae</name>
    <dbReference type="NCBI Taxonomy" id="2944933"/>
    <lineage>
        <taxon>Bacteria</taxon>
        <taxon>Pseudomonadati</taxon>
        <taxon>Pseudomonadota</taxon>
        <taxon>Gammaproteobacteria</taxon>
        <taxon>Cellvibrionales</taxon>
        <taxon>Microbulbiferaceae</taxon>
        <taxon>Microbulbifer</taxon>
    </lineage>
</organism>
<accession>A0ABY9EAW7</accession>
<keyword evidence="3" id="KW-1185">Reference proteome</keyword>
<feature type="compositionally biased region" description="Basic and acidic residues" evidence="1">
    <location>
        <begin position="202"/>
        <end position="217"/>
    </location>
</feature>
<dbReference type="Proteomes" id="UP001321520">
    <property type="component" value="Chromosome"/>
</dbReference>
<evidence type="ECO:0000313" key="3">
    <source>
        <dbReference type="Proteomes" id="UP001321520"/>
    </source>
</evidence>
<protein>
    <submittedName>
        <fullName evidence="2">Uncharacterized protein</fullName>
    </submittedName>
</protein>
<feature type="region of interest" description="Disordered" evidence="1">
    <location>
        <begin position="28"/>
        <end position="65"/>
    </location>
</feature>
<feature type="compositionally biased region" description="Polar residues" evidence="1">
    <location>
        <begin position="45"/>
        <end position="56"/>
    </location>
</feature>
<dbReference type="RefSeq" id="WP_301414371.1">
    <property type="nucleotide sequence ID" value="NZ_CP098023.1"/>
</dbReference>
<gene>
    <name evidence="2" type="ORF">M8T91_11810</name>
</gene>
<evidence type="ECO:0000256" key="1">
    <source>
        <dbReference type="SAM" id="MobiDB-lite"/>
    </source>
</evidence>
<sequence length="227" mass="24708">MKKIIPLVALLLAGGYFFWVKSQSDTHGPTAQQRAPVAPLDKTLPENNSAEKTTPTSVSDEPVESVEDVEKNLWTESELARQVLQESGRLPVDLNGETYLEIDVATLRNLAIGDYLDITLPGVGGSYDAQVGDIEEHASGNKSLQMNFPGLTRLHGATFTLGKDTVYAQLNLPSGSYTLEAQGGYAWIAPNGALIQNHVEKHDQDLSSEAPREKSFGEQDLPLNDFD</sequence>
<reference evidence="2 3" key="1">
    <citation type="submission" date="2022-05" db="EMBL/GenBank/DDBJ databases">
        <title>Microbulbifer sp. nov., isolated from sponge.</title>
        <authorList>
            <person name="Gao L."/>
        </authorList>
    </citation>
    <scope>NUCLEOTIDE SEQUENCE [LARGE SCALE GENOMIC DNA]</scope>
    <source>
        <strain evidence="2 3">MI-G</strain>
    </source>
</reference>